<keyword evidence="1" id="KW-0479">Metal-binding</keyword>
<keyword evidence="2 5" id="KW-0863">Zinc-finger</keyword>
<keyword evidence="8" id="KW-1185">Reference proteome</keyword>
<dbReference type="STRING" id="456900.A0A151I909"/>
<gene>
    <name evidence="7" type="ORF">ALC62_14217</name>
</gene>
<dbReference type="AlphaFoldDB" id="A0A151I909"/>
<evidence type="ECO:0000256" key="5">
    <source>
        <dbReference type="PROSITE-ProRule" id="PRU00309"/>
    </source>
</evidence>
<evidence type="ECO:0000256" key="4">
    <source>
        <dbReference type="ARBA" id="ARBA00023125"/>
    </source>
</evidence>
<name>A0A151I909_9HYME</name>
<protein>
    <recommendedName>
        <fullName evidence="6">THAP-type domain-containing protein</fullName>
    </recommendedName>
</protein>
<keyword evidence="3" id="KW-0862">Zinc</keyword>
<evidence type="ECO:0000313" key="7">
    <source>
        <dbReference type="EMBL" id="KYM95144.1"/>
    </source>
</evidence>
<organism evidence="7 8">
    <name type="scientific">Cyphomyrmex costatus</name>
    <dbReference type="NCBI Taxonomy" id="456900"/>
    <lineage>
        <taxon>Eukaryota</taxon>
        <taxon>Metazoa</taxon>
        <taxon>Ecdysozoa</taxon>
        <taxon>Arthropoda</taxon>
        <taxon>Hexapoda</taxon>
        <taxon>Insecta</taxon>
        <taxon>Pterygota</taxon>
        <taxon>Neoptera</taxon>
        <taxon>Endopterygota</taxon>
        <taxon>Hymenoptera</taxon>
        <taxon>Apocrita</taxon>
        <taxon>Aculeata</taxon>
        <taxon>Formicoidea</taxon>
        <taxon>Formicidae</taxon>
        <taxon>Myrmicinae</taxon>
        <taxon>Cyphomyrmex</taxon>
    </lineage>
</organism>
<dbReference type="Pfam" id="PF05485">
    <property type="entry name" value="THAP"/>
    <property type="match status" value="1"/>
</dbReference>
<dbReference type="PROSITE" id="PS50950">
    <property type="entry name" value="ZF_THAP"/>
    <property type="match status" value="1"/>
</dbReference>
<dbReference type="SUPFAM" id="SSF57716">
    <property type="entry name" value="Glucocorticoid receptor-like (DNA-binding domain)"/>
    <property type="match status" value="1"/>
</dbReference>
<dbReference type="GO" id="GO:0008270">
    <property type="term" value="F:zinc ion binding"/>
    <property type="evidence" value="ECO:0007669"/>
    <property type="project" value="UniProtKB-KW"/>
</dbReference>
<proteinExistence type="predicted"/>
<dbReference type="InterPro" id="IPR006612">
    <property type="entry name" value="THAP_Znf"/>
</dbReference>
<evidence type="ECO:0000256" key="2">
    <source>
        <dbReference type="ARBA" id="ARBA00022771"/>
    </source>
</evidence>
<keyword evidence="4 5" id="KW-0238">DNA-binding</keyword>
<evidence type="ECO:0000313" key="8">
    <source>
        <dbReference type="Proteomes" id="UP000078542"/>
    </source>
</evidence>
<evidence type="ECO:0000256" key="1">
    <source>
        <dbReference type="ARBA" id="ARBA00022723"/>
    </source>
</evidence>
<evidence type="ECO:0000256" key="3">
    <source>
        <dbReference type="ARBA" id="ARBA00022833"/>
    </source>
</evidence>
<accession>A0A151I909</accession>
<dbReference type="Proteomes" id="UP000078542">
    <property type="component" value="Unassembled WGS sequence"/>
</dbReference>
<dbReference type="GO" id="GO:0003677">
    <property type="term" value="F:DNA binding"/>
    <property type="evidence" value="ECO:0007669"/>
    <property type="project" value="UniProtKB-UniRule"/>
</dbReference>
<sequence>MTGCVAENCTNSSKKGVKMCFFPSDPVRRAVWVANVRRQNWLPNKYSALCEVCNLC</sequence>
<dbReference type="EMBL" id="KQ978321">
    <property type="protein sequence ID" value="KYM95144.1"/>
    <property type="molecule type" value="Genomic_DNA"/>
</dbReference>
<feature type="domain" description="THAP-type" evidence="6">
    <location>
        <begin position="1"/>
        <end position="56"/>
    </location>
</feature>
<evidence type="ECO:0000259" key="6">
    <source>
        <dbReference type="PROSITE" id="PS50950"/>
    </source>
</evidence>
<reference evidence="7 8" key="1">
    <citation type="submission" date="2016-03" db="EMBL/GenBank/DDBJ databases">
        <title>Cyphomyrmex costatus WGS genome.</title>
        <authorList>
            <person name="Nygaard S."/>
            <person name="Hu H."/>
            <person name="Boomsma J."/>
            <person name="Zhang G."/>
        </authorList>
    </citation>
    <scope>NUCLEOTIDE SEQUENCE [LARGE SCALE GENOMIC DNA]</scope>
    <source>
        <strain evidence="7">MS0001</strain>
        <tissue evidence="7">Whole body</tissue>
    </source>
</reference>